<dbReference type="Gene3D" id="2.60.40.10">
    <property type="entry name" value="Immunoglobulins"/>
    <property type="match status" value="2"/>
</dbReference>
<dbReference type="GO" id="GO:0004565">
    <property type="term" value="F:beta-galactosidase activity"/>
    <property type="evidence" value="ECO:0007669"/>
    <property type="project" value="UniProtKB-EC"/>
</dbReference>
<dbReference type="SMART" id="SM01038">
    <property type="entry name" value="Bgal_small_N"/>
    <property type="match status" value="1"/>
</dbReference>
<dbReference type="GO" id="GO:0009341">
    <property type="term" value="C:beta-galactosidase complex"/>
    <property type="evidence" value="ECO:0007669"/>
    <property type="project" value="InterPro"/>
</dbReference>
<dbReference type="InterPro" id="IPR014718">
    <property type="entry name" value="GH-type_carb-bd"/>
</dbReference>
<dbReference type="Pfam" id="PF00703">
    <property type="entry name" value="Glyco_hydro_2"/>
    <property type="match status" value="1"/>
</dbReference>
<dbReference type="PANTHER" id="PTHR46323">
    <property type="entry name" value="BETA-GALACTOSIDASE"/>
    <property type="match status" value="1"/>
</dbReference>
<dbReference type="GeneID" id="78294848"/>
<dbReference type="PRINTS" id="PR00132">
    <property type="entry name" value="GLHYDRLASE2"/>
</dbReference>
<dbReference type="Pfam" id="PF16353">
    <property type="entry name" value="LacZ_4"/>
    <property type="match status" value="1"/>
</dbReference>
<dbReference type="Gene3D" id="2.60.120.260">
    <property type="entry name" value="Galactose-binding domain-like"/>
    <property type="match status" value="1"/>
</dbReference>
<keyword evidence="9" id="KW-1185">Reference proteome</keyword>
<dbReference type="InterPro" id="IPR006102">
    <property type="entry name" value="Ig-like_GH2"/>
</dbReference>
<evidence type="ECO:0000256" key="6">
    <source>
        <dbReference type="ARBA" id="ARBA00032230"/>
    </source>
</evidence>
<dbReference type="SUPFAM" id="SSF49303">
    <property type="entry name" value="beta-Galactosidase/glucuronidase domain"/>
    <property type="match status" value="2"/>
</dbReference>
<dbReference type="InterPro" id="IPR050347">
    <property type="entry name" value="Bact_Beta-galactosidase"/>
</dbReference>
<accession>A0A2U1B3W2</accession>
<evidence type="ECO:0000313" key="8">
    <source>
        <dbReference type="EMBL" id="PVY43360.1"/>
    </source>
</evidence>
<feature type="domain" description="Beta galactosidase small chain/" evidence="7">
    <location>
        <begin position="730"/>
        <end position="961"/>
    </location>
</feature>
<dbReference type="InterPro" id="IPR011013">
    <property type="entry name" value="Gal_mutarotase_sf_dom"/>
</dbReference>
<dbReference type="InterPro" id="IPR013783">
    <property type="entry name" value="Ig-like_fold"/>
</dbReference>
<dbReference type="GO" id="GO:0005990">
    <property type="term" value="P:lactose catabolic process"/>
    <property type="evidence" value="ECO:0007669"/>
    <property type="project" value="TreeGrafter"/>
</dbReference>
<dbReference type="Pfam" id="PF02837">
    <property type="entry name" value="Glyco_hydro_2_N"/>
    <property type="match status" value="1"/>
</dbReference>
<comment type="similarity">
    <text evidence="2">Belongs to the glycosyl hydrolase 2 family.</text>
</comment>
<dbReference type="SUPFAM" id="SSF74650">
    <property type="entry name" value="Galactose mutarotase-like"/>
    <property type="match status" value="1"/>
</dbReference>
<dbReference type="AlphaFoldDB" id="A0A2U1B3W2"/>
<proteinExistence type="inferred from homology"/>
<evidence type="ECO:0000313" key="9">
    <source>
        <dbReference type="Proteomes" id="UP000245959"/>
    </source>
</evidence>
<evidence type="ECO:0000256" key="2">
    <source>
        <dbReference type="ARBA" id="ARBA00007401"/>
    </source>
</evidence>
<evidence type="ECO:0000256" key="1">
    <source>
        <dbReference type="ARBA" id="ARBA00001412"/>
    </source>
</evidence>
<dbReference type="SUPFAM" id="SSF51445">
    <property type="entry name" value="(Trans)glycosidases"/>
    <property type="match status" value="1"/>
</dbReference>
<dbReference type="InterPro" id="IPR006101">
    <property type="entry name" value="Glyco_hydro_2"/>
</dbReference>
<keyword evidence="4" id="KW-0378">Hydrolase</keyword>
<sequence>MLPLLSLLEDPTMVGMYKLPPRSTAWPTRQLEVAPGQLLFDLDDCRLKLNGFWKFRWTPTLPEDGDGFAAAEFDDSGWDEIVLPANFECAGYGTPIYSNYTYPFHCDPPHVMGEPPADWTTFVERNPTGRCRRRFTLPAEWGGKRLVLYFGAVQSAFRVWVNGGFAGYSENSMSPAEFDVTGFVRPGENLIAVEVYKYCSGSYLEDQDFWRLSGIFRDVTLYATEREYLADVRLAASAAAKTVRAEIVYGGDTAGLTVELRVRTPRDGDFAVTVPADEIPEVALPAVELWSAELPVLYPVRVILKRGETVLDVRHYRTGFTTFEIRDRQFLFNGKPLRFHGVNRHEHDPRRGRALTLDGMKTDIRMIKEANFDAVRSSHYPNDPRWYELCDLYGLYVLDEANIESHGLSYHACVLPGDDPAWFPSVFDRIERLVKVNRNHVSVTLWSLGNEAGYGDAFTEGAKLLRSLDPRPIQYADMNAVADFDSQTYPPPAWLEEYAGGNAERKGEHGEIPHLRQHGAGPSSKPFIMNEYAHAMGNSTGNFPEYWETIEKHPCLAGGFLWEWCEHGLIPAGAEPGFFAYGGDFGDVPNNGNFCCDGLVRADRIPNPGLAEVRQVQQPVRGTFDRAANRLSLTSRFLFRSIRGAELLWVLLRNGGAAASGSLRVSLAPGESCSFDAPAPIPADGECFWRLTLLDSNAPHWRTPGLPLAELELPVGEPEKRGVLPGANPLYHAPSGAFHAASAPELPGLLEPPAIVLDRAVTDNDRGCGFDRRTAGRRPEDCAVRLDWEAGAAGAFRARLSFLAQPDCPEIARFGLRFRFGSGSLAEVEYYGRGPGENYCDRRSAAFVGRYAAAPESLATAYTRPQENGRRGDVRELAIRFADGRRLTVVSPELFGFTLRPYSSAALETAAHAAELLPDGTFELILDYAQRGVGGDDSWGCDVHTEYRLLCSELSAVFDFQLIPE</sequence>
<gene>
    <name evidence="8" type="ORF">C8D82_10945</name>
</gene>
<dbReference type="GO" id="GO:0030246">
    <property type="term" value="F:carbohydrate binding"/>
    <property type="evidence" value="ECO:0007669"/>
    <property type="project" value="InterPro"/>
</dbReference>
<reference evidence="8 9" key="1">
    <citation type="submission" date="2018-04" db="EMBL/GenBank/DDBJ databases">
        <title>Genomic Encyclopedia of Type Strains, Phase IV (KMG-IV): sequencing the most valuable type-strain genomes for metagenomic binning, comparative biology and taxonomic classification.</title>
        <authorList>
            <person name="Goeker M."/>
        </authorList>
    </citation>
    <scope>NUCLEOTIDE SEQUENCE [LARGE SCALE GENOMIC DNA]</scope>
    <source>
        <strain evidence="8 9">DSM 14823</strain>
    </source>
</reference>
<dbReference type="InterPro" id="IPR032312">
    <property type="entry name" value="LacZ_4"/>
</dbReference>
<dbReference type="RefSeq" id="WP_165832891.1">
    <property type="nucleotide sequence ID" value="NZ_QEKH01000009.1"/>
</dbReference>
<dbReference type="SUPFAM" id="SSF49785">
    <property type="entry name" value="Galactose-binding domain-like"/>
    <property type="match status" value="1"/>
</dbReference>
<dbReference type="PANTHER" id="PTHR46323:SF2">
    <property type="entry name" value="BETA-GALACTOSIDASE"/>
    <property type="match status" value="1"/>
</dbReference>
<keyword evidence="5" id="KW-0326">Glycosidase</keyword>
<dbReference type="InterPro" id="IPR008979">
    <property type="entry name" value="Galactose-bd-like_sf"/>
</dbReference>
<comment type="catalytic activity">
    <reaction evidence="1">
        <text>Hydrolysis of terminal non-reducing beta-D-galactose residues in beta-D-galactosides.</text>
        <dbReference type="EC" id="3.2.1.23"/>
    </reaction>
</comment>
<comment type="caution">
    <text evidence="8">The sequence shown here is derived from an EMBL/GenBank/DDBJ whole genome shotgun (WGS) entry which is preliminary data.</text>
</comment>
<dbReference type="InterPro" id="IPR036156">
    <property type="entry name" value="Beta-gal/glucu_dom_sf"/>
</dbReference>
<dbReference type="Pfam" id="PF02929">
    <property type="entry name" value="Bgal_small_N"/>
    <property type="match status" value="1"/>
</dbReference>
<dbReference type="InterPro" id="IPR006103">
    <property type="entry name" value="Glyco_hydro_2_cat"/>
</dbReference>
<dbReference type="EMBL" id="QEKH01000009">
    <property type="protein sequence ID" value="PVY43360.1"/>
    <property type="molecule type" value="Genomic_DNA"/>
</dbReference>
<dbReference type="EC" id="3.2.1.23" evidence="3"/>
<dbReference type="Gene3D" id="3.20.20.80">
    <property type="entry name" value="Glycosidases"/>
    <property type="match status" value="1"/>
</dbReference>
<name>A0A2U1B3W2_9BACT</name>
<dbReference type="Pfam" id="PF02836">
    <property type="entry name" value="Glyco_hydro_2_C"/>
    <property type="match status" value="1"/>
</dbReference>
<organism evidence="8 9">
    <name type="scientific">Victivallis vadensis</name>
    <dbReference type="NCBI Taxonomy" id="172901"/>
    <lineage>
        <taxon>Bacteria</taxon>
        <taxon>Pseudomonadati</taxon>
        <taxon>Lentisphaerota</taxon>
        <taxon>Lentisphaeria</taxon>
        <taxon>Victivallales</taxon>
        <taxon>Victivallaceae</taxon>
        <taxon>Victivallis</taxon>
    </lineage>
</organism>
<dbReference type="Proteomes" id="UP000245959">
    <property type="component" value="Unassembled WGS sequence"/>
</dbReference>
<dbReference type="Gene3D" id="2.70.98.10">
    <property type="match status" value="1"/>
</dbReference>
<evidence type="ECO:0000256" key="4">
    <source>
        <dbReference type="ARBA" id="ARBA00022801"/>
    </source>
</evidence>
<protein>
    <recommendedName>
        <fullName evidence="3">beta-galactosidase</fullName>
        <ecNumber evidence="3">3.2.1.23</ecNumber>
    </recommendedName>
    <alternativeName>
        <fullName evidence="6">Lactase</fullName>
    </alternativeName>
</protein>
<evidence type="ECO:0000259" key="7">
    <source>
        <dbReference type="SMART" id="SM01038"/>
    </source>
</evidence>
<dbReference type="InterPro" id="IPR017853">
    <property type="entry name" value="GH"/>
</dbReference>
<dbReference type="InterPro" id="IPR004199">
    <property type="entry name" value="B-gal_small/dom_5"/>
</dbReference>
<evidence type="ECO:0000256" key="3">
    <source>
        <dbReference type="ARBA" id="ARBA00012756"/>
    </source>
</evidence>
<dbReference type="InterPro" id="IPR006104">
    <property type="entry name" value="Glyco_hydro_2_N"/>
</dbReference>
<evidence type="ECO:0000256" key="5">
    <source>
        <dbReference type="ARBA" id="ARBA00023295"/>
    </source>
</evidence>